<comment type="caution">
    <text evidence="2">The sequence shown here is derived from an EMBL/GenBank/DDBJ whole genome shotgun (WGS) entry which is preliminary data.</text>
</comment>
<protein>
    <submittedName>
        <fullName evidence="2">Uncharacterized protein</fullName>
    </submittedName>
</protein>
<accession>A0A2N3PPF2</accession>
<dbReference type="AlphaFoldDB" id="A0A2N3PPF2"/>
<evidence type="ECO:0000256" key="1">
    <source>
        <dbReference type="SAM" id="SignalP"/>
    </source>
</evidence>
<keyword evidence="3" id="KW-1185">Reference proteome</keyword>
<reference evidence="3" key="1">
    <citation type="submission" date="2017-12" db="EMBL/GenBank/DDBJ databases">
        <title>Draft genome sequence of Telmatospirillum siberiense 26-4b1T, an acidotolerant peatland alphaproteobacterium potentially involved in sulfur cycling.</title>
        <authorList>
            <person name="Hausmann B."/>
            <person name="Pjevac P."/>
            <person name="Schreck K."/>
            <person name="Herbold C.W."/>
            <person name="Daims H."/>
            <person name="Wagner M."/>
            <person name="Pester M."/>
            <person name="Loy A."/>
        </authorList>
    </citation>
    <scope>NUCLEOTIDE SEQUENCE [LARGE SCALE GENOMIC DNA]</scope>
    <source>
        <strain evidence="3">26-4b1</strain>
    </source>
</reference>
<dbReference type="RefSeq" id="WP_101252915.1">
    <property type="nucleotide sequence ID" value="NZ_PIUM01000035.1"/>
</dbReference>
<feature type="signal peptide" evidence="1">
    <location>
        <begin position="1"/>
        <end position="25"/>
    </location>
</feature>
<gene>
    <name evidence="2" type="ORF">CWS72_22575</name>
</gene>
<dbReference type="EMBL" id="PIUM01000035">
    <property type="protein sequence ID" value="PKU22256.1"/>
    <property type="molecule type" value="Genomic_DNA"/>
</dbReference>
<organism evidence="2 3">
    <name type="scientific">Telmatospirillum siberiense</name>
    <dbReference type="NCBI Taxonomy" id="382514"/>
    <lineage>
        <taxon>Bacteria</taxon>
        <taxon>Pseudomonadati</taxon>
        <taxon>Pseudomonadota</taxon>
        <taxon>Alphaproteobacteria</taxon>
        <taxon>Rhodospirillales</taxon>
        <taxon>Rhodospirillaceae</taxon>
        <taxon>Telmatospirillum</taxon>
    </lineage>
</organism>
<evidence type="ECO:0000313" key="2">
    <source>
        <dbReference type="EMBL" id="PKU22256.1"/>
    </source>
</evidence>
<sequence>MIFPRLFAFLLLVLFLQTAATAVRAADAVWLSFDMLGGDRPLAEAALSDMFGEDPEFWPDWLDPRAVLLQAGGNQSLLVVREPYRQPCGQYLFIIFGPLTADGTRNRLGTGFCAGDMAVGPVRGRSFPDLLFSEGRQQNPADGQWQRLDQRVRWNGSGWIQITAK</sequence>
<dbReference type="Proteomes" id="UP000233293">
    <property type="component" value="Unassembled WGS sequence"/>
</dbReference>
<keyword evidence="1" id="KW-0732">Signal</keyword>
<feature type="chain" id="PRO_5014995089" evidence="1">
    <location>
        <begin position="26"/>
        <end position="165"/>
    </location>
</feature>
<proteinExistence type="predicted"/>
<name>A0A2N3PPF2_9PROT</name>
<evidence type="ECO:0000313" key="3">
    <source>
        <dbReference type="Proteomes" id="UP000233293"/>
    </source>
</evidence>
<dbReference type="OrthoDB" id="7851119at2"/>